<gene>
    <name evidence="1" type="ORF">CFOL_v3_26405</name>
</gene>
<feature type="non-terminal residue" evidence="1">
    <location>
        <position position="1"/>
    </location>
</feature>
<dbReference type="PANTHER" id="PTHR31973:SF197">
    <property type="entry name" value="SWIM-TYPE DOMAIN-CONTAINING PROTEIN"/>
    <property type="match status" value="1"/>
</dbReference>
<dbReference type="InParanoid" id="A0A1Q3CRT3"/>
<keyword evidence="2" id="KW-1185">Reference proteome</keyword>
<feature type="non-terminal residue" evidence="1">
    <location>
        <position position="132"/>
    </location>
</feature>
<dbReference type="EMBL" id="BDDD01002760">
    <property type="protein sequence ID" value="GAV82954.1"/>
    <property type="molecule type" value="Genomic_DNA"/>
</dbReference>
<dbReference type="PANTHER" id="PTHR31973">
    <property type="entry name" value="POLYPROTEIN, PUTATIVE-RELATED"/>
    <property type="match status" value="1"/>
</dbReference>
<accession>A0A1Q3CRT3</accession>
<name>A0A1Q3CRT3_CEPFO</name>
<reference evidence="2" key="1">
    <citation type="submission" date="2016-04" db="EMBL/GenBank/DDBJ databases">
        <title>Cephalotus genome sequencing.</title>
        <authorList>
            <person name="Fukushima K."/>
            <person name="Hasebe M."/>
            <person name="Fang X."/>
        </authorList>
    </citation>
    <scope>NUCLEOTIDE SEQUENCE [LARGE SCALE GENOMIC DNA]</scope>
    <source>
        <strain evidence="2">cv. St1</strain>
    </source>
</reference>
<evidence type="ECO:0000313" key="2">
    <source>
        <dbReference type="Proteomes" id="UP000187406"/>
    </source>
</evidence>
<dbReference type="Proteomes" id="UP000187406">
    <property type="component" value="Unassembled WGS sequence"/>
</dbReference>
<dbReference type="AlphaFoldDB" id="A0A1Q3CRT3"/>
<evidence type="ECO:0000313" key="1">
    <source>
        <dbReference type="EMBL" id="GAV82954.1"/>
    </source>
</evidence>
<comment type="caution">
    <text evidence="1">The sequence shown here is derived from an EMBL/GenBank/DDBJ whole genome shotgun (WGS) entry which is preliminary data.</text>
</comment>
<organism evidence="1 2">
    <name type="scientific">Cephalotus follicularis</name>
    <name type="common">Albany pitcher plant</name>
    <dbReference type="NCBI Taxonomy" id="3775"/>
    <lineage>
        <taxon>Eukaryota</taxon>
        <taxon>Viridiplantae</taxon>
        <taxon>Streptophyta</taxon>
        <taxon>Embryophyta</taxon>
        <taxon>Tracheophyta</taxon>
        <taxon>Spermatophyta</taxon>
        <taxon>Magnoliopsida</taxon>
        <taxon>eudicotyledons</taxon>
        <taxon>Gunneridae</taxon>
        <taxon>Pentapetalae</taxon>
        <taxon>rosids</taxon>
        <taxon>fabids</taxon>
        <taxon>Oxalidales</taxon>
        <taxon>Cephalotaceae</taxon>
        <taxon>Cephalotus</taxon>
    </lineage>
</organism>
<sequence>RPIFGVDGCFLKGLCRGELLAIIGRDGNNQRFAIAWAVVEVKSVLHHGGGFLSYQPHSSIICQLKELNKGKPHDDLMKQDSKHWCKAYMSMVPKCDIIDNNLLETFNDWILHARTESIISMLEDIRIATTEK</sequence>
<proteinExistence type="predicted"/>
<dbReference type="OrthoDB" id="1302282at2759"/>
<protein>
    <submittedName>
        <fullName evidence="1">Uncharacterized protein</fullName>
    </submittedName>
</protein>